<comment type="caution">
    <text evidence="2">The sequence shown here is derived from an EMBL/GenBank/DDBJ whole genome shotgun (WGS) entry which is preliminary data.</text>
</comment>
<evidence type="ECO:0000256" key="1">
    <source>
        <dbReference type="SAM" id="SignalP"/>
    </source>
</evidence>
<accession>K8PNA4</accession>
<dbReference type="EMBL" id="AGWX01000001">
    <property type="protein sequence ID" value="EKS42249.1"/>
    <property type="molecule type" value="Genomic_DNA"/>
</dbReference>
<reference evidence="2 3" key="1">
    <citation type="submission" date="2012-04" db="EMBL/GenBank/DDBJ databases">
        <title>The Genome Sequence of Afipia broomeae ATCC 49717.</title>
        <authorList>
            <consortium name="The Broad Institute Genome Sequencing Platform"/>
            <person name="Earl A."/>
            <person name="Ward D."/>
            <person name="Feldgarden M."/>
            <person name="Gevers D."/>
            <person name="Huys G."/>
            <person name="Walker B."/>
            <person name="Young S.K."/>
            <person name="Zeng Q."/>
            <person name="Gargeya S."/>
            <person name="Fitzgerald M."/>
            <person name="Haas B."/>
            <person name="Abouelleil A."/>
            <person name="Alvarado L."/>
            <person name="Arachchi H.M."/>
            <person name="Berlin A."/>
            <person name="Chapman S.B."/>
            <person name="Goldberg J."/>
            <person name="Griggs A."/>
            <person name="Gujja S."/>
            <person name="Hansen M."/>
            <person name="Howarth C."/>
            <person name="Imamovic A."/>
            <person name="Larimer J."/>
            <person name="McCowen C."/>
            <person name="Montmayeur A."/>
            <person name="Murphy C."/>
            <person name="Neiman D."/>
            <person name="Pearson M."/>
            <person name="Priest M."/>
            <person name="Roberts A."/>
            <person name="Saif S."/>
            <person name="Shea T."/>
            <person name="Sisk P."/>
            <person name="Sykes S."/>
            <person name="Wortman J."/>
            <person name="Nusbaum C."/>
            <person name="Birren B."/>
        </authorList>
    </citation>
    <scope>NUCLEOTIDE SEQUENCE [LARGE SCALE GENOMIC DNA]</scope>
    <source>
        <strain evidence="2 3">ATCC 49717</strain>
    </source>
</reference>
<feature type="signal peptide" evidence="1">
    <location>
        <begin position="1"/>
        <end position="27"/>
    </location>
</feature>
<sequence length="336" mass="35413">MRCKLHALLGICVALICGLVATEHARAAEGGASVYLLGARGPGAGVTPPPGVYFEDDTYFYSGKIGGGRALPTGGLLVANVSAQSWFNLPTTLWVTPAKILGGDLAFSATIPTFGAPRVNAGLLVNSPRFGPVGLNVTDEKTNLSDYQLGSFLGWHAGNFHWQLGVSGVVPSGSYVLGQLSNASLNRPAVDVFGTLTWLDPAIGLDLSAAAGFTFNQRNRATDYQSGNEFHLEWAATKYLTKEFTIGLVGYYYQQMTADSGTGATLGAFEGRVVALGGSVGYTFEIGKIPLATRIKVYREFSAVNRMEGTAGYFSISVPLSAALAQPMPSPIKARD</sequence>
<organism evidence="2 3">
    <name type="scientific">Afipia broomeae ATCC 49717</name>
    <dbReference type="NCBI Taxonomy" id="883078"/>
    <lineage>
        <taxon>Bacteria</taxon>
        <taxon>Pseudomonadati</taxon>
        <taxon>Pseudomonadota</taxon>
        <taxon>Alphaproteobacteria</taxon>
        <taxon>Hyphomicrobiales</taxon>
        <taxon>Nitrobacteraceae</taxon>
        <taxon>Afipia</taxon>
    </lineage>
</organism>
<dbReference type="InterPro" id="IPR025737">
    <property type="entry name" value="FApF"/>
</dbReference>
<dbReference type="Proteomes" id="UP000001096">
    <property type="component" value="Unassembled WGS sequence"/>
</dbReference>
<name>K8PNA4_9BRAD</name>
<dbReference type="Pfam" id="PF13557">
    <property type="entry name" value="Phenol_MetA_deg"/>
    <property type="match status" value="1"/>
</dbReference>
<keyword evidence="1" id="KW-0732">Signal</keyword>
<dbReference type="PATRIC" id="fig|883078.3.peg.1377"/>
<dbReference type="HOGENOM" id="CLU_066206_0_0_5"/>
<evidence type="ECO:0000313" key="3">
    <source>
        <dbReference type="Proteomes" id="UP000001096"/>
    </source>
</evidence>
<protein>
    <recommendedName>
        <fullName evidence="4">Phenol degradation protein meta</fullName>
    </recommendedName>
</protein>
<feature type="chain" id="PRO_5003920139" description="Phenol degradation protein meta" evidence="1">
    <location>
        <begin position="28"/>
        <end position="336"/>
    </location>
</feature>
<proteinExistence type="predicted"/>
<dbReference type="AlphaFoldDB" id="K8PNA4"/>
<evidence type="ECO:0000313" key="2">
    <source>
        <dbReference type="EMBL" id="EKS42249.1"/>
    </source>
</evidence>
<evidence type="ECO:0008006" key="4">
    <source>
        <dbReference type="Google" id="ProtNLM"/>
    </source>
</evidence>
<gene>
    <name evidence="2" type="ORF">HMPREF9695_01341</name>
</gene>
<dbReference type="RefSeq" id="WP_006020060.1">
    <property type="nucleotide sequence ID" value="NZ_KB375282.1"/>
</dbReference>
<dbReference type="eggNOG" id="COG4313">
    <property type="taxonomic scope" value="Bacteria"/>
</dbReference>
<keyword evidence="3" id="KW-1185">Reference proteome</keyword>